<organism evidence="1 3">
    <name type="scientific">Duganella violaceipulchra</name>
    <dbReference type="NCBI Taxonomy" id="2849652"/>
    <lineage>
        <taxon>Bacteria</taxon>
        <taxon>Pseudomonadati</taxon>
        <taxon>Pseudomonadota</taxon>
        <taxon>Betaproteobacteria</taxon>
        <taxon>Burkholderiales</taxon>
        <taxon>Oxalobacteraceae</taxon>
        <taxon>Telluria group</taxon>
        <taxon>Duganella</taxon>
    </lineage>
</organism>
<dbReference type="Proteomes" id="UP001155901">
    <property type="component" value="Unassembled WGS sequence"/>
</dbReference>
<protein>
    <submittedName>
        <fullName evidence="2">Phospholipase/lecithinase/hemolysin</fullName>
    </submittedName>
</protein>
<gene>
    <name evidence="1" type="ORF">KVP70_16100</name>
    <name evidence="2" type="ORF">L1274_004412</name>
</gene>
<name>A0AA41L8R4_9BURK</name>
<evidence type="ECO:0000313" key="4">
    <source>
        <dbReference type="Proteomes" id="UP001162889"/>
    </source>
</evidence>
<dbReference type="GO" id="GO:0016788">
    <property type="term" value="F:hydrolase activity, acting on ester bonds"/>
    <property type="evidence" value="ECO:0007669"/>
    <property type="project" value="InterPro"/>
</dbReference>
<dbReference type="Pfam" id="PF00657">
    <property type="entry name" value="Lipase_GDSL"/>
    <property type="match status" value="1"/>
</dbReference>
<keyword evidence="4" id="KW-1185">Reference proteome</keyword>
<sequence length="117" mass="12984">MVWIGANHLLNYHRSVDQTLADVTQALNQLVAAGGRHIVLLTLPDVSRTPAFQYRQDGAKVAAQVLAYNARLAQLVEQLRRKHGVGLDLRLFWDTLHPTTHTHKLLADRIASFLAGG</sequence>
<dbReference type="AlphaFoldDB" id="A0AA41L8R4"/>
<reference evidence="2" key="2">
    <citation type="submission" date="2022-03" db="EMBL/GenBank/DDBJ databases">
        <title>Genome Encyclopedia of Bacteria and Archaea VI: Functional Genomics of Type Strains.</title>
        <authorList>
            <person name="Whitman W."/>
        </authorList>
    </citation>
    <scope>NUCLEOTIDE SEQUENCE</scope>
    <source>
        <strain evidence="2">HSC-15S17</strain>
    </source>
</reference>
<dbReference type="Proteomes" id="UP001162889">
    <property type="component" value="Unassembled WGS sequence"/>
</dbReference>
<comment type="caution">
    <text evidence="1">The sequence shown here is derived from an EMBL/GenBank/DDBJ whole genome shotgun (WGS) entry which is preliminary data.</text>
</comment>
<reference evidence="1" key="1">
    <citation type="submission" date="2021-07" db="EMBL/GenBank/DDBJ databases">
        <title>Characterization of violacein-producing bacteria and related species.</title>
        <authorList>
            <person name="Wilson H.S."/>
            <person name="De Leon M.E."/>
        </authorList>
    </citation>
    <scope>NUCLEOTIDE SEQUENCE</scope>
    <source>
        <strain evidence="1">HSC-15S17</strain>
    </source>
</reference>
<evidence type="ECO:0000313" key="2">
    <source>
        <dbReference type="EMBL" id="MCP2010670.1"/>
    </source>
</evidence>
<proteinExistence type="predicted"/>
<dbReference type="RefSeq" id="WP_217943235.1">
    <property type="nucleotide sequence ID" value="NZ_JAHTGR010000008.1"/>
</dbReference>
<evidence type="ECO:0000313" key="1">
    <source>
        <dbReference type="EMBL" id="MBV6322465.1"/>
    </source>
</evidence>
<accession>A0AA41L8R4</accession>
<evidence type="ECO:0000313" key="3">
    <source>
        <dbReference type="Proteomes" id="UP001155901"/>
    </source>
</evidence>
<dbReference type="EMBL" id="JALJZU010000009">
    <property type="protein sequence ID" value="MCP2010670.1"/>
    <property type="molecule type" value="Genomic_DNA"/>
</dbReference>
<dbReference type="EMBL" id="JAHTGR010000008">
    <property type="protein sequence ID" value="MBV6322465.1"/>
    <property type="molecule type" value="Genomic_DNA"/>
</dbReference>
<dbReference type="InterPro" id="IPR001087">
    <property type="entry name" value="GDSL"/>
</dbReference>